<accession>A0ABW8F1V0</accession>
<dbReference type="RefSeq" id="WP_050468644.1">
    <property type="nucleotide sequence ID" value="NZ_JBIUZV010000009.1"/>
</dbReference>
<reference evidence="1 2" key="1">
    <citation type="submission" date="2024-10" db="EMBL/GenBank/DDBJ databases">
        <title>The Natural Products Discovery Center: Release of the First 8490 Sequenced Strains for Exploring Actinobacteria Biosynthetic Diversity.</title>
        <authorList>
            <person name="Kalkreuter E."/>
            <person name="Kautsar S.A."/>
            <person name="Yang D."/>
            <person name="Bader C.D."/>
            <person name="Teijaro C.N."/>
            <person name="Fluegel L."/>
            <person name="Davis C.M."/>
            <person name="Simpson J.R."/>
            <person name="Lauterbach L."/>
            <person name="Steele A.D."/>
            <person name="Gui C."/>
            <person name="Meng S."/>
            <person name="Li G."/>
            <person name="Viehrig K."/>
            <person name="Ye F."/>
            <person name="Su P."/>
            <person name="Kiefer A.F."/>
            <person name="Nichols A."/>
            <person name="Cepeda A.J."/>
            <person name="Yan W."/>
            <person name="Fan B."/>
            <person name="Jiang Y."/>
            <person name="Adhikari A."/>
            <person name="Zheng C.-J."/>
            <person name="Schuster L."/>
            <person name="Cowan T.M."/>
            <person name="Smanski M.J."/>
            <person name="Chevrette M.G."/>
            <person name="De Carvalho L.P.S."/>
            <person name="Shen B."/>
        </authorList>
    </citation>
    <scope>NUCLEOTIDE SEQUENCE [LARGE SCALE GENOMIC DNA]</scope>
    <source>
        <strain evidence="1 2">NPDC087045</strain>
    </source>
</reference>
<name>A0ABW8F1V0_9BURK</name>
<evidence type="ECO:0000313" key="1">
    <source>
        <dbReference type="EMBL" id="MFJ3047273.1"/>
    </source>
</evidence>
<organism evidence="1 2">
    <name type="scientific">Herbaspirillum chlorophenolicum</name>
    <dbReference type="NCBI Taxonomy" id="211589"/>
    <lineage>
        <taxon>Bacteria</taxon>
        <taxon>Pseudomonadati</taxon>
        <taxon>Pseudomonadota</taxon>
        <taxon>Betaproteobacteria</taxon>
        <taxon>Burkholderiales</taxon>
        <taxon>Oxalobacteraceae</taxon>
        <taxon>Herbaspirillum</taxon>
    </lineage>
</organism>
<dbReference type="EMBL" id="JBIUZV010000009">
    <property type="protein sequence ID" value="MFJ3047273.1"/>
    <property type="molecule type" value="Genomic_DNA"/>
</dbReference>
<keyword evidence="2" id="KW-1185">Reference proteome</keyword>
<comment type="caution">
    <text evidence="1">The sequence shown here is derived from an EMBL/GenBank/DDBJ whole genome shotgun (WGS) entry which is preliminary data.</text>
</comment>
<dbReference type="Proteomes" id="UP001617427">
    <property type="component" value="Unassembled WGS sequence"/>
</dbReference>
<gene>
    <name evidence="1" type="ORF">ACIPEN_15705</name>
</gene>
<protein>
    <submittedName>
        <fullName evidence="1">Uncharacterized protein</fullName>
    </submittedName>
</protein>
<evidence type="ECO:0000313" key="2">
    <source>
        <dbReference type="Proteomes" id="UP001617427"/>
    </source>
</evidence>
<sequence length="78" mass="8595">MATIAQSTVNTTFKSKFAAVMRNIFIHFVKAHELQAVALVAAEQDRASGSRQLNRMADKFEATQPNLAAELRFIASRG</sequence>
<proteinExistence type="predicted"/>